<dbReference type="Pfam" id="PF00849">
    <property type="entry name" value="PseudoU_synth_2"/>
    <property type="match status" value="1"/>
</dbReference>
<dbReference type="InterPro" id="IPR006225">
    <property type="entry name" value="PsdUridine_synth_RluC/D"/>
</dbReference>
<dbReference type="SUPFAM" id="SSF55174">
    <property type="entry name" value="Alpha-L RNA-binding motif"/>
    <property type="match status" value="1"/>
</dbReference>
<feature type="active site" evidence="3">
    <location>
        <position position="141"/>
    </location>
</feature>
<dbReference type="GO" id="GO:0003723">
    <property type="term" value="F:RNA binding"/>
    <property type="evidence" value="ECO:0007669"/>
    <property type="project" value="InterPro"/>
</dbReference>
<dbReference type="InterPro" id="IPR006224">
    <property type="entry name" value="PsdUridine_synth_RluA-like_CS"/>
</dbReference>
<dbReference type="GO" id="GO:0140098">
    <property type="term" value="F:catalytic activity, acting on RNA"/>
    <property type="evidence" value="ECO:0007669"/>
    <property type="project" value="UniProtKB-ARBA"/>
</dbReference>
<sequence length="342" mass="38847">MISLPRFEFIVESYLKGVRIDSFLIKHLRNYSPWRMQRMIHAGAVFIDNREALLVDRVNPGQRVNIKLIEPPDKLIAPEEVELSIVHEDPWLLAINKPAPMTVHPVGTIQSETLCNAVQHHLDQQTTYKGLLRPGIVHRLDRMTSGLILLSKEHLSHRELSLQFQRSKVDKTYLAILEGVMKRDEGVIDFPIGTHPECETILMSAGDHARDAKAALTQFRVIDRGPRHTLVRAKPVTGRLHQIRVHFAACGHPVGGDEFYGVDDELKGARLAISSHTNDEGAGENGPISKEFSRFMQPGRHALHCVEMQFRHPITRCPMTLNAKCPIDFQMTWNQLRCDDPR</sequence>
<dbReference type="AlphaFoldDB" id="A0A518CM80"/>
<dbReference type="Gene3D" id="3.30.2350.10">
    <property type="entry name" value="Pseudouridine synthase"/>
    <property type="match status" value="1"/>
</dbReference>
<name>A0A518CM80_9PLAN</name>
<dbReference type="PANTHER" id="PTHR21600">
    <property type="entry name" value="MITOCHONDRIAL RNA PSEUDOURIDINE SYNTHASE"/>
    <property type="match status" value="1"/>
</dbReference>
<comment type="catalytic activity">
    <reaction evidence="4">
        <text>a uridine in RNA = a pseudouridine in RNA</text>
        <dbReference type="Rhea" id="RHEA:48348"/>
        <dbReference type="Rhea" id="RHEA-COMP:12068"/>
        <dbReference type="Rhea" id="RHEA-COMP:12069"/>
        <dbReference type="ChEBI" id="CHEBI:65314"/>
        <dbReference type="ChEBI" id="CHEBI:65315"/>
    </reaction>
</comment>
<proteinExistence type="inferred from homology"/>
<gene>
    <name evidence="6" type="primary">rluD_2</name>
    <name evidence="6" type="ORF">Pla110_20630</name>
</gene>
<accession>A0A518CM80</accession>
<dbReference type="Proteomes" id="UP000317178">
    <property type="component" value="Chromosome"/>
</dbReference>
<dbReference type="InterPro" id="IPR050188">
    <property type="entry name" value="RluA_PseudoU_synthase"/>
</dbReference>
<organism evidence="6 7">
    <name type="scientific">Polystyrenella longa</name>
    <dbReference type="NCBI Taxonomy" id="2528007"/>
    <lineage>
        <taxon>Bacteria</taxon>
        <taxon>Pseudomonadati</taxon>
        <taxon>Planctomycetota</taxon>
        <taxon>Planctomycetia</taxon>
        <taxon>Planctomycetales</taxon>
        <taxon>Planctomycetaceae</taxon>
        <taxon>Polystyrenella</taxon>
    </lineage>
</organism>
<evidence type="ECO:0000259" key="5">
    <source>
        <dbReference type="Pfam" id="PF00849"/>
    </source>
</evidence>
<comment type="similarity">
    <text evidence="1 4">Belongs to the pseudouridine synthase RluA family.</text>
</comment>
<comment type="function">
    <text evidence="4">Responsible for synthesis of pseudouridine from uracil.</text>
</comment>
<keyword evidence="2 4" id="KW-0413">Isomerase</keyword>
<dbReference type="OrthoDB" id="9784108at2"/>
<dbReference type="EC" id="5.4.99.-" evidence="4"/>
<dbReference type="NCBIfam" id="TIGR00005">
    <property type="entry name" value="rluA_subfam"/>
    <property type="match status" value="1"/>
</dbReference>
<reference evidence="6 7" key="1">
    <citation type="submission" date="2019-02" db="EMBL/GenBank/DDBJ databases">
        <title>Deep-cultivation of Planctomycetes and their phenomic and genomic characterization uncovers novel biology.</title>
        <authorList>
            <person name="Wiegand S."/>
            <person name="Jogler M."/>
            <person name="Boedeker C."/>
            <person name="Pinto D."/>
            <person name="Vollmers J."/>
            <person name="Rivas-Marin E."/>
            <person name="Kohn T."/>
            <person name="Peeters S.H."/>
            <person name="Heuer A."/>
            <person name="Rast P."/>
            <person name="Oberbeckmann S."/>
            <person name="Bunk B."/>
            <person name="Jeske O."/>
            <person name="Meyerdierks A."/>
            <person name="Storesund J.E."/>
            <person name="Kallscheuer N."/>
            <person name="Luecker S."/>
            <person name="Lage O.M."/>
            <person name="Pohl T."/>
            <person name="Merkel B.J."/>
            <person name="Hornburger P."/>
            <person name="Mueller R.-W."/>
            <person name="Bruemmer F."/>
            <person name="Labrenz M."/>
            <person name="Spormann A.M."/>
            <person name="Op den Camp H."/>
            <person name="Overmann J."/>
            <person name="Amann R."/>
            <person name="Jetten M.S.M."/>
            <person name="Mascher T."/>
            <person name="Medema M.H."/>
            <person name="Devos D.P."/>
            <person name="Kaster A.-K."/>
            <person name="Ovreas L."/>
            <person name="Rohde M."/>
            <person name="Galperin M.Y."/>
            <person name="Jogler C."/>
        </authorList>
    </citation>
    <scope>NUCLEOTIDE SEQUENCE [LARGE SCALE GENOMIC DNA]</scope>
    <source>
        <strain evidence="6 7">Pla110</strain>
    </source>
</reference>
<evidence type="ECO:0000256" key="1">
    <source>
        <dbReference type="ARBA" id="ARBA00010876"/>
    </source>
</evidence>
<dbReference type="InterPro" id="IPR036986">
    <property type="entry name" value="S4_RNA-bd_sf"/>
</dbReference>
<dbReference type="InterPro" id="IPR006145">
    <property type="entry name" value="PsdUridine_synth_RsuA/RluA"/>
</dbReference>
<evidence type="ECO:0000313" key="6">
    <source>
        <dbReference type="EMBL" id="QDU80336.1"/>
    </source>
</evidence>
<evidence type="ECO:0000313" key="7">
    <source>
        <dbReference type="Proteomes" id="UP000317178"/>
    </source>
</evidence>
<dbReference type="SUPFAM" id="SSF55120">
    <property type="entry name" value="Pseudouridine synthase"/>
    <property type="match status" value="1"/>
</dbReference>
<dbReference type="RefSeq" id="WP_144995627.1">
    <property type="nucleotide sequence ID" value="NZ_CP036281.1"/>
</dbReference>
<feature type="domain" description="Pseudouridine synthase RsuA/RluA-like" evidence="5">
    <location>
        <begin position="92"/>
        <end position="249"/>
    </location>
</feature>
<dbReference type="EMBL" id="CP036281">
    <property type="protein sequence ID" value="QDU80336.1"/>
    <property type="molecule type" value="Genomic_DNA"/>
</dbReference>
<dbReference type="GO" id="GO:0000455">
    <property type="term" value="P:enzyme-directed rRNA pseudouridine synthesis"/>
    <property type="evidence" value="ECO:0007669"/>
    <property type="project" value="TreeGrafter"/>
</dbReference>
<evidence type="ECO:0000256" key="2">
    <source>
        <dbReference type="ARBA" id="ARBA00023235"/>
    </source>
</evidence>
<dbReference type="CDD" id="cd02869">
    <property type="entry name" value="PseudoU_synth_RluA_like"/>
    <property type="match status" value="1"/>
</dbReference>
<evidence type="ECO:0000256" key="4">
    <source>
        <dbReference type="RuleBase" id="RU362028"/>
    </source>
</evidence>
<evidence type="ECO:0000256" key="3">
    <source>
        <dbReference type="PIRSR" id="PIRSR606225-1"/>
    </source>
</evidence>
<dbReference type="PROSITE" id="PS01129">
    <property type="entry name" value="PSI_RLU"/>
    <property type="match status" value="1"/>
</dbReference>
<keyword evidence="7" id="KW-1185">Reference proteome</keyword>
<dbReference type="Gene3D" id="3.10.290.10">
    <property type="entry name" value="RNA-binding S4 domain"/>
    <property type="match status" value="1"/>
</dbReference>
<dbReference type="PANTHER" id="PTHR21600:SF87">
    <property type="entry name" value="RNA PSEUDOURIDYLATE SYNTHASE DOMAIN-CONTAINING PROTEIN 1"/>
    <property type="match status" value="1"/>
</dbReference>
<dbReference type="KEGG" id="plon:Pla110_20630"/>
<dbReference type="GO" id="GO:0009982">
    <property type="term" value="F:pseudouridine synthase activity"/>
    <property type="evidence" value="ECO:0007669"/>
    <property type="project" value="InterPro"/>
</dbReference>
<protein>
    <recommendedName>
        <fullName evidence="4">Pseudouridine synthase</fullName>
        <ecNumber evidence="4">5.4.99.-</ecNumber>
    </recommendedName>
</protein>
<dbReference type="InterPro" id="IPR020103">
    <property type="entry name" value="PsdUridine_synth_cat_dom_sf"/>
</dbReference>